<sequence>MLLPFCNFHPLNPSKTLLINPSHSRPFPPRTSILIFASSPNTEAIPQSAIKRIADKLRSLGFVEEKRKNQETPNPNPNSNSPGQIFVPLPTHLPKYRVGHTLDTSWSTPENPVPQPGLGNSIQTFHELRDEFLKERLKNKKKERAPCLAELTLSIEELRRLRTIGIGLRKKLKIGKAGITEGIVNGIHERWRRIELVKITCEDICRLNMKRTHELLEKKTGGLVIWRSGSNIILYRGADYKYPYFSENSFENNNAQDASPDLFMGTEEDMTDSSDMDAIKSDASDRKSPPRVIQGVGSPDRVRFEFPGEAEHTEEADKLLEGLGPRFTDWWGCEPLPIDADLLPAIVPWYKRPFRLLPYGVKPKLTNDEMTTLRRLGRPLPCHFALGRNRKLQGLAAAIVKLWEKCEIAKVAVKRGVQNTNSELMAEELKWLTGGTLLSRDREFIVFYRGKDFLPSAVSSAIEQRRKQVVEEEKRSGFNSSVANAKEGKQSTTRSVSDDGHANRNNQKSVQEKKKLTSMEAAIKRTADKLTTALEKKAEAEKLLVKLEEDEVPQQSDMDKEGITEEERYMLRKIGLRMKPFLLLGRRGVFDGTVENMHLHWKYRELVKVITGRKNVEEVHQIARMLEAESGGILVAVERVNKGYAIIVYRGKNYERPASLRPQTLLSKREAMKRSIEAQRRQSLKLHVLKLTQNIEALKSRLAKNEEMIHSQSPDIVDMQVPVMGISDAAGGNNYQSSLASPCTSEDSGDAAEDTDHNSQKELPSDSSDTDHSSQKELPSDSLDIDHSFQQEIPSDSFLQYEGKAEAMCDTIQPQHQSVSSTKESKSMFNVDKKTFRAVGESVSMSSKGEVKIHFSETRSFNKHWEVDNKKEVSQVDSVKPQQEVRSTGSRSEGMPSRKIQLSNRERLLLRKQALKMKRQPVLAVGRSNIVTGLAKNIKEHFKKYPLAIVNVKGRAKGTSVREVVFKLEQATGGVLVSQEPSKVILYRGWGPGGDRATSNGNDTRHSRNNREHKEPQAISPELISAIRLECGLQSDHEIEVAS</sequence>
<dbReference type="FunFam" id="3.30.110.60:FF:000003">
    <property type="entry name" value="CRM-domain containing factor CFM3B, chloroplastic"/>
    <property type="match status" value="1"/>
</dbReference>
<feature type="compositionally biased region" description="Basic and acidic residues" evidence="12">
    <location>
        <begin position="1003"/>
        <end position="1016"/>
    </location>
</feature>
<feature type="domain" description="CRM" evidence="13">
    <location>
        <begin position="151"/>
        <end position="247"/>
    </location>
</feature>
<evidence type="ECO:0000256" key="6">
    <source>
        <dbReference type="ARBA" id="ARBA00022884"/>
    </source>
</evidence>
<evidence type="ECO:0000256" key="11">
    <source>
        <dbReference type="SAM" id="Coils"/>
    </source>
</evidence>
<evidence type="ECO:0000256" key="12">
    <source>
        <dbReference type="SAM" id="MobiDB-lite"/>
    </source>
</evidence>
<evidence type="ECO:0000256" key="9">
    <source>
        <dbReference type="ARBA" id="ARBA00023274"/>
    </source>
</evidence>
<evidence type="ECO:0000256" key="2">
    <source>
        <dbReference type="ARBA" id="ARBA00022528"/>
    </source>
</evidence>
<keyword evidence="5" id="KW-0677">Repeat</keyword>
<proteinExistence type="predicted"/>
<dbReference type="InterPro" id="IPR045278">
    <property type="entry name" value="CRS1/CFM2/CFM3"/>
</dbReference>
<evidence type="ECO:0000313" key="14">
    <source>
        <dbReference type="EMBL" id="KAJ8546305.1"/>
    </source>
</evidence>
<evidence type="ECO:0000256" key="5">
    <source>
        <dbReference type="ARBA" id="ARBA00022737"/>
    </source>
</evidence>
<evidence type="ECO:0000256" key="1">
    <source>
        <dbReference type="ARBA" id="ARBA00004229"/>
    </source>
</evidence>
<comment type="subcellular location">
    <subcellularLocation>
        <location evidence="1">Plastid</location>
        <location evidence="1">Chloroplast</location>
    </subcellularLocation>
</comment>
<keyword evidence="11" id="KW-0175">Coiled coil</keyword>
<feature type="domain" description="CRM" evidence="13">
    <location>
        <begin position="900"/>
        <end position="999"/>
    </location>
</feature>
<dbReference type="FunFam" id="3.30.110.60:FF:000002">
    <property type="entry name" value="CRS2-associated factor 1, chloroplastic"/>
    <property type="match status" value="2"/>
</dbReference>
<dbReference type="GO" id="GO:0006397">
    <property type="term" value="P:mRNA processing"/>
    <property type="evidence" value="ECO:0007669"/>
    <property type="project" value="UniProtKB-KW"/>
</dbReference>
<feature type="coiled-coil region" evidence="11">
    <location>
        <begin position="523"/>
        <end position="550"/>
    </location>
</feature>
<keyword evidence="2" id="KW-0150">Chloroplast</keyword>
<gene>
    <name evidence="14" type="ORF">K7X08_018888</name>
</gene>
<evidence type="ECO:0000256" key="10">
    <source>
        <dbReference type="PROSITE-ProRule" id="PRU00626"/>
    </source>
</evidence>
<dbReference type="Gene3D" id="3.30.110.60">
    <property type="entry name" value="YhbY-like"/>
    <property type="match status" value="4"/>
</dbReference>
<dbReference type="Pfam" id="PF01985">
    <property type="entry name" value="CRS1_YhbY"/>
    <property type="match status" value="4"/>
</dbReference>
<dbReference type="EMBL" id="JAJAGQ010000013">
    <property type="protein sequence ID" value="KAJ8546305.1"/>
    <property type="molecule type" value="Genomic_DNA"/>
</dbReference>
<keyword evidence="3" id="KW-0934">Plastid</keyword>
<feature type="compositionally biased region" description="Polar residues" evidence="12">
    <location>
        <begin position="733"/>
        <end position="746"/>
    </location>
</feature>
<evidence type="ECO:0000256" key="7">
    <source>
        <dbReference type="ARBA" id="ARBA00022946"/>
    </source>
</evidence>
<keyword evidence="7" id="KW-0809">Transit peptide</keyword>
<dbReference type="PANTHER" id="PTHR31846:SF20">
    <property type="entry name" value="CRM-DOMAIN CONTAINING FACTOR CFM2, CHLOROPLASTIC"/>
    <property type="match status" value="1"/>
</dbReference>
<dbReference type="Proteomes" id="UP001152561">
    <property type="component" value="Unassembled WGS sequence"/>
</dbReference>
<dbReference type="InterPro" id="IPR035920">
    <property type="entry name" value="YhbY-like_sf"/>
</dbReference>
<dbReference type="SUPFAM" id="SSF75471">
    <property type="entry name" value="YhbY-like"/>
    <property type="match status" value="4"/>
</dbReference>
<feature type="region of interest" description="Disordered" evidence="12">
    <location>
        <begin position="875"/>
        <end position="899"/>
    </location>
</feature>
<feature type="region of interest" description="Disordered" evidence="12">
    <location>
        <begin position="733"/>
        <end position="782"/>
    </location>
</feature>
<accession>A0A9Q1LZC5</accession>
<keyword evidence="6 10" id="KW-0694">RNA-binding</keyword>
<name>A0A9Q1LZC5_9SOLA</name>
<dbReference type="OrthoDB" id="551352at2759"/>
<feature type="region of interest" description="Disordered" evidence="12">
    <location>
        <begin position="256"/>
        <end position="294"/>
    </location>
</feature>
<evidence type="ECO:0000256" key="8">
    <source>
        <dbReference type="ARBA" id="ARBA00023187"/>
    </source>
</evidence>
<dbReference type="GO" id="GO:0000373">
    <property type="term" value="P:Group II intron splicing"/>
    <property type="evidence" value="ECO:0007669"/>
    <property type="project" value="UniProtKB-ARBA"/>
</dbReference>
<comment type="caution">
    <text evidence="14">The sequence shown here is derived from an EMBL/GenBank/DDBJ whole genome shotgun (WGS) entry which is preliminary data.</text>
</comment>
<feature type="compositionally biased region" description="Acidic residues" evidence="12">
    <location>
        <begin position="266"/>
        <end position="275"/>
    </location>
</feature>
<keyword evidence="4" id="KW-0507">mRNA processing</keyword>
<feature type="region of interest" description="Disordered" evidence="12">
    <location>
        <begin position="473"/>
        <end position="518"/>
    </location>
</feature>
<evidence type="ECO:0000256" key="3">
    <source>
        <dbReference type="ARBA" id="ARBA00022640"/>
    </source>
</evidence>
<dbReference type="PROSITE" id="PS51295">
    <property type="entry name" value="CRM"/>
    <property type="match status" value="4"/>
</dbReference>
<dbReference type="AlphaFoldDB" id="A0A9Q1LZC5"/>
<dbReference type="GO" id="GO:0009507">
    <property type="term" value="C:chloroplast"/>
    <property type="evidence" value="ECO:0007669"/>
    <property type="project" value="UniProtKB-SubCell"/>
</dbReference>
<dbReference type="SMART" id="SM01103">
    <property type="entry name" value="CRS1_YhbY"/>
    <property type="match status" value="4"/>
</dbReference>
<organism evidence="14 15">
    <name type="scientific">Anisodus acutangulus</name>
    <dbReference type="NCBI Taxonomy" id="402998"/>
    <lineage>
        <taxon>Eukaryota</taxon>
        <taxon>Viridiplantae</taxon>
        <taxon>Streptophyta</taxon>
        <taxon>Embryophyta</taxon>
        <taxon>Tracheophyta</taxon>
        <taxon>Spermatophyta</taxon>
        <taxon>Magnoliopsida</taxon>
        <taxon>eudicotyledons</taxon>
        <taxon>Gunneridae</taxon>
        <taxon>Pentapetalae</taxon>
        <taxon>asterids</taxon>
        <taxon>lamiids</taxon>
        <taxon>Solanales</taxon>
        <taxon>Solanaceae</taxon>
        <taxon>Solanoideae</taxon>
        <taxon>Hyoscyameae</taxon>
        <taxon>Anisodus</taxon>
    </lineage>
</organism>
<dbReference type="GO" id="GO:0003729">
    <property type="term" value="F:mRNA binding"/>
    <property type="evidence" value="ECO:0007669"/>
    <property type="project" value="InterPro"/>
</dbReference>
<dbReference type="InterPro" id="IPR001890">
    <property type="entry name" value="RNA-binding_CRM"/>
</dbReference>
<dbReference type="PANTHER" id="PTHR31846">
    <property type="entry name" value="CRS1 / YHBY (CRM) DOMAIN-CONTAINING PROTEIN"/>
    <property type="match status" value="1"/>
</dbReference>
<protein>
    <recommendedName>
        <fullName evidence="13">CRM domain-containing protein</fullName>
    </recommendedName>
</protein>
<evidence type="ECO:0000259" key="13">
    <source>
        <dbReference type="PROSITE" id="PS51295"/>
    </source>
</evidence>
<feature type="coiled-coil region" evidence="11">
    <location>
        <begin position="681"/>
        <end position="708"/>
    </location>
</feature>
<feature type="domain" description="CRM" evidence="13">
    <location>
        <begin position="363"/>
        <end position="460"/>
    </location>
</feature>
<evidence type="ECO:0000313" key="15">
    <source>
        <dbReference type="Proteomes" id="UP001152561"/>
    </source>
</evidence>
<reference evidence="15" key="1">
    <citation type="journal article" date="2023" name="Proc. Natl. Acad. Sci. U.S.A.">
        <title>Genomic and structural basis for evolution of tropane alkaloid biosynthesis.</title>
        <authorList>
            <person name="Wanga Y.-J."/>
            <person name="Taina T."/>
            <person name="Yua J.-Y."/>
            <person name="Lia J."/>
            <person name="Xua B."/>
            <person name="Chenc J."/>
            <person name="D'Auriad J.C."/>
            <person name="Huanga J.-P."/>
            <person name="Huanga S.-X."/>
        </authorList>
    </citation>
    <scope>NUCLEOTIDE SEQUENCE [LARGE SCALE GENOMIC DNA]</scope>
    <source>
        <strain evidence="15">cv. KIB-2019</strain>
    </source>
</reference>
<keyword evidence="15" id="KW-1185">Reference proteome</keyword>
<feature type="compositionally biased region" description="Basic and acidic residues" evidence="12">
    <location>
        <begin position="277"/>
        <end position="288"/>
    </location>
</feature>
<evidence type="ECO:0000256" key="4">
    <source>
        <dbReference type="ARBA" id="ARBA00022664"/>
    </source>
</evidence>
<keyword evidence="8" id="KW-0508">mRNA splicing</keyword>
<feature type="domain" description="CRM" evidence="13">
    <location>
        <begin position="561"/>
        <end position="661"/>
    </location>
</feature>
<feature type="region of interest" description="Disordered" evidence="12">
    <location>
        <begin position="65"/>
        <end position="85"/>
    </location>
</feature>
<dbReference type="GO" id="GO:1990904">
    <property type="term" value="C:ribonucleoprotein complex"/>
    <property type="evidence" value="ECO:0007669"/>
    <property type="project" value="UniProtKB-KW"/>
</dbReference>
<feature type="compositionally biased region" description="Basic and acidic residues" evidence="12">
    <location>
        <begin position="754"/>
        <end position="782"/>
    </location>
</feature>
<keyword evidence="9" id="KW-0687">Ribonucleoprotein</keyword>
<feature type="region of interest" description="Disordered" evidence="12">
    <location>
        <begin position="989"/>
        <end position="1018"/>
    </location>
</feature>
<feature type="compositionally biased region" description="Polar residues" evidence="12">
    <location>
        <begin position="875"/>
        <end position="891"/>
    </location>
</feature>